<evidence type="ECO:0000256" key="2">
    <source>
        <dbReference type="ARBA" id="ARBA00022606"/>
    </source>
</evidence>
<keyword evidence="3" id="KW-0285">Flavoprotein</keyword>
<keyword evidence="4" id="KW-0288">FMN</keyword>
<dbReference type="AlphaFoldDB" id="A0A126X3R8"/>
<feature type="domain" description="PAC" evidence="8">
    <location>
        <begin position="346"/>
        <end position="400"/>
    </location>
</feature>
<dbReference type="PANTHER" id="PTHR47429">
    <property type="entry name" value="PROTEIN TWIN LOV 1"/>
    <property type="match status" value="1"/>
</dbReference>
<dbReference type="InterPro" id="IPR001610">
    <property type="entry name" value="PAC"/>
</dbReference>
<dbReference type="InterPro" id="IPR000700">
    <property type="entry name" value="PAS-assoc_C"/>
</dbReference>
<evidence type="ECO:0000313" key="9">
    <source>
        <dbReference type="EMBL" id="AML79324.1"/>
    </source>
</evidence>
<organism evidence="9">
    <name type="scientific">Dendrolycopodium obscurum</name>
    <name type="common">Flat-branched tree-clubmoss</name>
    <name type="synonym">Lycopodium obscurum</name>
    <dbReference type="NCBI Taxonomy" id="62333"/>
    <lineage>
        <taxon>Eukaryota</taxon>
        <taxon>Viridiplantae</taxon>
        <taxon>Streptophyta</taxon>
        <taxon>Embryophyta</taxon>
        <taxon>Tracheophyta</taxon>
        <taxon>Lycopodiopsida</taxon>
        <taxon>Lycopodiales</taxon>
        <taxon>Lycopodiaceae</taxon>
        <taxon>Lycopodioideae</taxon>
        <taxon>Dendrolycopodium</taxon>
    </lineage>
</organism>
<keyword evidence="2" id="KW-0716">Sensory transduction</keyword>
<dbReference type="PANTHER" id="PTHR47429:SF2">
    <property type="entry name" value="PROTEIN TWIN LOV 1"/>
    <property type="match status" value="1"/>
</dbReference>
<dbReference type="InterPro" id="IPR000014">
    <property type="entry name" value="PAS"/>
</dbReference>
<feature type="domain" description="PAS" evidence="7">
    <location>
        <begin position="57"/>
        <end position="103"/>
    </location>
</feature>
<evidence type="ECO:0000259" key="8">
    <source>
        <dbReference type="PROSITE" id="PS50113"/>
    </source>
</evidence>
<proteinExistence type="evidence at transcript level"/>
<dbReference type="GO" id="GO:0009881">
    <property type="term" value="F:photoreceptor activity"/>
    <property type="evidence" value="ECO:0007669"/>
    <property type="project" value="UniProtKB-KW"/>
</dbReference>
<dbReference type="GO" id="GO:0009637">
    <property type="term" value="P:response to blue light"/>
    <property type="evidence" value="ECO:0007669"/>
    <property type="project" value="UniProtKB-ARBA"/>
</dbReference>
<keyword evidence="6" id="KW-0675">Receptor</keyword>
<dbReference type="PROSITE" id="PS50113">
    <property type="entry name" value="PAC"/>
    <property type="match status" value="1"/>
</dbReference>
<dbReference type="EMBL" id="KU701778">
    <property type="protein sequence ID" value="AML79324.1"/>
    <property type="molecule type" value="mRNA"/>
</dbReference>
<keyword evidence="5" id="KW-0157">Chromophore</keyword>
<dbReference type="SMART" id="SM00086">
    <property type="entry name" value="PAC"/>
    <property type="match status" value="2"/>
</dbReference>
<evidence type="ECO:0000259" key="7">
    <source>
        <dbReference type="PROSITE" id="PS50112"/>
    </source>
</evidence>
<sequence>MGRLAFPNAANNKAAHNLINVNAMAQSLILPYDITIQEAHGEYSFVLCDPRLPDHPIVYASEGFFKMTGYSAREVLGKNCRFLQGPDTDRRTVLEIRDAIREERPCHVRILNYTKQGRAFWNLFHLAPLYSRRDGTVVHFVGVQTPLSLSFVDKLDNAEVIFNSLLGSAKPEWKEDAKAVTINSGNTEGFHAGAQEDGHIMVGQRDELKSRLRGMNVKKECEVKDEDKREEREAATAVRSVLSDIIKSSKTQGGVAEQRFICLAESAAMGVICSSLMLSLTQIQQSFVLADPNLSDMPIVHASDMFLRLTGYAREEVMGRNCKFLQGPDTDLKSVQKIRESIKESRPCGVRILNYRKDKQPFWNLLYVAPVRGADGKVAYYVGVQLDVTLADTHAFEGKATSVQMRQLGAVGAIRVAVRGLQGCGLRRSQKVPHIYECA</sequence>
<dbReference type="Gene3D" id="3.30.450.20">
    <property type="entry name" value="PAS domain"/>
    <property type="match status" value="2"/>
</dbReference>
<dbReference type="PROSITE" id="PS50112">
    <property type="entry name" value="PAS"/>
    <property type="match status" value="2"/>
</dbReference>
<dbReference type="GO" id="GO:0005634">
    <property type="term" value="C:nucleus"/>
    <property type="evidence" value="ECO:0007669"/>
    <property type="project" value="TreeGrafter"/>
</dbReference>
<dbReference type="Pfam" id="PF13426">
    <property type="entry name" value="PAS_9"/>
    <property type="match status" value="2"/>
</dbReference>
<dbReference type="InterPro" id="IPR035965">
    <property type="entry name" value="PAS-like_dom_sf"/>
</dbReference>
<accession>A0A126X3R8</accession>
<reference evidence="9" key="1">
    <citation type="journal article" date="2016" name="Proc. Natl. Acad. Sci. U.S.A.">
        <title>Functional and topological diversity of LOV domain photoreceptors.</title>
        <authorList>
            <person name="Glantz S.T."/>
            <person name="Carpenter E.J."/>
            <person name="Melkonian M."/>
            <person name="Gardner K.H."/>
            <person name="Boyden E.S."/>
            <person name="Wong G.K."/>
            <person name="Chow B.Y."/>
        </authorList>
    </citation>
    <scope>NUCLEOTIDE SEQUENCE</scope>
    <source>
        <strain evidence="9">XNXF_2004043</strain>
    </source>
</reference>
<dbReference type="NCBIfam" id="TIGR00229">
    <property type="entry name" value="sensory_box"/>
    <property type="match status" value="2"/>
</dbReference>
<protein>
    <submittedName>
        <fullName evidence="9">Putative LOV domain-containing protein</fullName>
    </submittedName>
</protein>
<evidence type="ECO:0000256" key="3">
    <source>
        <dbReference type="ARBA" id="ARBA00022630"/>
    </source>
</evidence>
<name>A0A126X3R8_DENOS</name>
<dbReference type="SUPFAM" id="SSF55785">
    <property type="entry name" value="PYP-like sensor domain (PAS domain)"/>
    <property type="match status" value="2"/>
</dbReference>
<feature type="domain" description="PAS" evidence="7">
    <location>
        <begin position="299"/>
        <end position="345"/>
    </location>
</feature>
<evidence type="ECO:0000256" key="5">
    <source>
        <dbReference type="ARBA" id="ARBA00022991"/>
    </source>
</evidence>
<evidence type="ECO:0000256" key="4">
    <source>
        <dbReference type="ARBA" id="ARBA00022643"/>
    </source>
</evidence>
<dbReference type="CDD" id="cd00130">
    <property type="entry name" value="PAS"/>
    <property type="match status" value="2"/>
</dbReference>
<keyword evidence="1" id="KW-0600">Photoreceptor protein</keyword>
<evidence type="ECO:0000256" key="1">
    <source>
        <dbReference type="ARBA" id="ARBA00022543"/>
    </source>
</evidence>
<evidence type="ECO:0000256" key="6">
    <source>
        <dbReference type="ARBA" id="ARBA00023170"/>
    </source>
</evidence>